<proteinExistence type="predicted"/>
<dbReference type="Pfam" id="PF04199">
    <property type="entry name" value="Cyclase"/>
    <property type="match status" value="1"/>
</dbReference>
<dbReference type="OrthoDB" id="9796085at2"/>
<dbReference type="GO" id="GO:0004061">
    <property type="term" value="F:arylformamidase activity"/>
    <property type="evidence" value="ECO:0007669"/>
    <property type="project" value="InterPro"/>
</dbReference>
<name>A0A261TZZ7_9BORD</name>
<dbReference type="AlphaFoldDB" id="A0A261TZZ7"/>
<evidence type="ECO:0000313" key="1">
    <source>
        <dbReference type="EMBL" id="OZI54827.1"/>
    </source>
</evidence>
<evidence type="ECO:0000313" key="2">
    <source>
        <dbReference type="Proteomes" id="UP000216885"/>
    </source>
</evidence>
<reference evidence="1 2" key="1">
    <citation type="submission" date="2017-05" db="EMBL/GenBank/DDBJ databases">
        <title>Complete and WGS of Bordetella genogroups.</title>
        <authorList>
            <person name="Spilker T."/>
            <person name="LiPuma J."/>
        </authorList>
    </citation>
    <scope>NUCLEOTIDE SEQUENCE [LARGE SCALE GENOMIC DNA]</scope>
    <source>
        <strain evidence="1 2">AU9919</strain>
    </source>
</reference>
<dbReference type="InterPro" id="IPR037175">
    <property type="entry name" value="KFase_sf"/>
</dbReference>
<accession>A0A261TZZ7</accession>
<dbReference type="InterPro" id="IPR007325">
    <property type="entry name" value="KFase/CYL"/>
</dbReference>
<sequence length="271" mass="30395">MDTNVLTQFMSELMSGRIRIVDLTETLTPEFPTIVLPPEFGQAWPFRLEEISRYDERGPAWYWNNFSCSEHTGTHFDAPAHWVSGKDQPDNTVDTIPIESFIASACVIDCSEPARDNPDFLLTIDYVREWEATHGRIPARSWVLMRTDWSKRAKPVDYLNMREDGAHSPGPDADVVPWLIRERDVHGFGTESVGTDAGQAQHLDPPYPCHYYMHGNNRYGLQCLTNLDQLPATGAVIFSAPLKIRKGSGSPLRVLALTPSASAQATRDATH</sequence>
<dbReference type="PANTHER" id="PTHR31118">
    <property type="entry name" value="CYCLASE-LIKE PROTEIN 2"/>
    <property type="match status" value="1"/>
</dbReference>
<dbReference type="PANTHER" id="PTHR31118:SF12">
    <property type="entry name" value="CYCLASE-LIKE PROTEIN 2"/>
    <property type="match status" value="1"/>
</dbReference>
<protein>
    <submittedName>
        <fullName evidence="1">Cyclase</fullName>
    </submittedName>
</protein>
<gene>
    <name evidence="1" type="ORF">CAL20_16245</name>
</gene>
<dbReference type="SUPFAM" id="SSF102198">
    <property type="entry name" value="Putative cyclase"/>
    <property type="match status" value="1"/>
</dbReference>
<comment type="caution">
    <text evidence="1">The sequence shown here is derived from an EMBL/GenBank/DDBJ whole genome shotgun (WGS) entry which is preliminary data.</text>
</comment>
<dbReference type="Proteomes" id="UP000216885">
    <property type="component" value="Unassembled WGS sequence"/>
</dbReference>
<keyword evidence="2" id="KW-1185">Reference proteome</keyword>
<organism evidence="1 2">
    <name type="scientific">Bordetella genomosp. 4</name>
    <dbReference type="NCBI Taxonomy" id="463044"/>
    <lineage>
        <taxon>Bacteria</taxon>
        <taxon>Pseudomonadati</taxon>
        <taxon>Pseudomonadota</taxon>
        <taxon>Betaproteobacteria</taxon>
        <taxon>Burkholderiales</taxon>
        <taxon>Alcaligenaceae</taxon>
        <taxon>Bordetella</taxon>
    </lineage>
</organism>
<dbReference type="RefSeq" id="WP_094820875.1">
    <property type="nucleotide sequence ID" value="NZ_NEVO01000007.1"/>
</dbReference>
<dbReference type="EMBL" id="NEVQ01000014">
    <property type="protein sequence ID" value="OZI54827.1"/>
    <property type="molecule type" value="Genomic_DNA"/>
</dbReference>
<dbReference type="GO" id="GO:0019441">
    <property type="term" value="P:L-tryptophan catabolic process to kynurenine"/>
    <property type="evidence" value="ECO:0007669"/>
    <property type="project" value="InterPro"/>
</dbReference>
<dbReference type="Gene3D" id="3.50.30.50">
    <property type="entry name" value="Putative cyclase"/>
    <property type="match status" value="1"/>
</dbReference>